<keyword evidence="6" id="KW-0479">Metal-binding</keyword>
<evidence type="ECO:0000256" key="2">
    <source>
        <dbReference type="ARBA" id="ARBA00001946"/>
    </source>
</evidence>
<protein>
    <recommendedName>
        <fullName evidence="4">dihydropteroate synthase</fullName>
        <ecNumber evidence="4">2.5.1.15</ecNumber>
    </recommendedName>
</protein>
<evidence type="ECO:0000313" key="11">
    <source>
        <dbReference type="Proteomes" id="UP000030889"/>
    </source>
</evidence>
<evidence type="ECO:0000259" key="9">
    <source>
        <dbReference type="PROSITE" id="PS50972"/>
    </source>
</evidence>
<dbReference type="InterPro" id="IPR045031">
    <property type="entry name" value="DHP_synth-like"/>
</dbReference>
<keyword evidence="11" id="KW-1185">Reference proteome</keyword>
<comment type="caution">
    <text evidence="10">The sequence shown here is derived from an EMBL/GenBank/DDBJ whole genome shotgun (WGS) entry which is preliminary data.</text>
</comment>
<dbReference type="Proteomes" id="UP000030889">
    <property type="component" value="Unassembled WGS sequence"/>
</dbReference>
<comment type="pathway">
    <text evidence="3">Cofactor biosynthesis; tetrahydrofolate biosynthesis; 7,8-dihydrofolate from 2-amino-4-hydroxy-6-hydroxymethyl-7,8-dihydropteridine diphosphate and 4-aminobenzoate: step 1/2.</text>
</comment>
<evidence type="ECO:0000313" key="10">
    <source>
        <dbReference type="EMBL" id="KHE42624.1"/>
    </source>
</evidence>
<dbReference type="EMBL" id="JRGF01000003">
    <property type="protein sequence ID" value="KHE42624.1"/>
    <property type="molecule type" value="Genomic_DNA"/>
</dbReference>
<dbReference type="InterPro" id="IPR011005">
    <property type="entry name" value="Dihydropteroate_synth-like_sf"/>
</dbReference>
<dbReference type="CDD" id="cd00739">
    <property type="entry name" value="DHPS"/>
    <property type="match status" value="1"/>
</dbReference>
<reference evidence="10 11" key="1">
    <citation type="submission" date="2014-09" db="EMBL/GenBank/DDBJ databases">
        <title>Alistipes sp. 627, sp. nov., a novel member of the family Rikenellaceae isolated from human faeces.</title>
        <authorList>
            <person name="Shkoporov A.N."/>
            <person name="Chaplin A.V."/>
            <person name="Motuzova O.V."/>
            <person name="Kafarskaia L.I."/>
            <person name="Khokhlova E.V."/>
            <person name="Efimov B.A."/>
        </authorList>
    </citation>
    <scope>NUCLEOTIDE SEQUENCE [LARGE SCALE GENOMIC DNA]</scope>
    <source>
        <strain evidence="10 11">627</strain>
    </source>
</reference>
<feature type="domain" description="Pterin-binding" evidence="9">
    <location>
        <begin position="1"/>
        <end position="251"/>
    </location>
</feature>
<dbReference type="PROSITE" id="PS50972">
    <property type="entry name" value="PTERIN_BINDING"/>
    <property type="match status" value="1"/>
</dbReference>
<evidence type="ECO:0000256" key="7">
    <source>
        <dbReference type="ARBA" id="ARBA00022842"/>
    </source>
</evidence>
<proteinExistence type="predicted"/>
<sequence length="262" mass="28119">MAIINVTPDSFFAGSRTPEVRAVRERVHKAVAEGASIIDVGGYSSRSGAADVPPAEELRRVSLAVEVIRNEHPEMAVSVDTFRASVAEGVISRFGPCIVNDISAGELDADIMGVAARYGVPYIAMHMRGTPADMQGRTVYGDITREVVEYLAGRLEAARRAGIRDVVLDPGFGFAKTTAQNYELLAGMGGIAELGCPVLAGVSRKSMIYKVLGVTPDDSLNGTTALNWECLRQGADILRVHDVAPAAEAVRLFNFYREHGRI</sequence>
<accession>A0ABR4YK63</accession>
<comment type="catalytic activity">
    <reaction evidence="1">
        <text>(7,8-dihydropterin-6-yl)methyl diphosphate + 4-aminobenzoate = 7,8-dihydropteroate + diphosphate</text>
        <dbReference type="Rhea" id="RHEA:19949"/>
        <dbReference type="ChEBI" id="CHEBI:17836"/>
        <dbReference type="ChEBI" id="CHEBI:17839"/>
        <dbReference type="ChEBI" id="CHEBI:33019"/>
        <dbReference type="ChEBI" id="CHEBI:72950"/>
        <dbReference type="EC" id="2.5.1.15"/>
    </reaction>
</comment>
<dbReference type="Pfam" id="PF00809">
    <property type="entry name" value="Pterin_bind"/>
    <property type="match status" value="1"/>
</dbReference>
<dbReference type="NCBIfam" id="TIGR01496">
    <property type="entry name" value="DHPS"/>
    <property type="match status" value="1"/>
</dbReference>
<dbReference type="SUPFAM" id="SSF51717">
    <property type="entry name" value="Dihydropteroate synthetase-like"/>
    <property type="match status" value="1"/>
</dbReference>
<evidence type="ECO:0000256" key="3">
    <source>
        <dbReference type="ARBA" id="ARBA00004763"/>
    </source>
</evidence>
<evidence type="ECO:0000256" key="8">
    <source>
        <dbReference type="ARBA" id="ARBA00022909"/>
    </source>
</evidence>
<dbReference type="PANTHER" id="PTHR20941">
    <property type="entry name" value="FOLATE SYNTHESIS PROTEINS"/>
    <property type="match status" value="1"/>
</dbReference>
<name>A0ABR4YK63_9BACT</name>
<dbReference type="PANTHER" id="PTHR20941:SF1">
    <property type="entry name" value="FOLIC ACID SYNTHESIS PROTEIN FOL1"/>
    <property type="match status" value="1"/>
</dbReference>
<dbReference type="EC" id="2.5.1.15" evidence="4"/>
<keyword evidence="8" id="KW-0289">Folate biosynthesis</keyword>
<dbReference type="Gene3D" id="3.20.20.20">
    <property type="entry name" value="Dihydropteroate synthase-like"/>
    <property type="match status" value="1"/>
</dbReference>
<gene>
    <name evidence="10" type="ORF">LG35_03275</name>
</gene>
<comment type="cofactor">
    <cofactor evidence="2">
        <name>Mg(2+)</name>
        <dbReference type="ChEBI" id="CHEBI:18420"/>
    </cofactor>
</comment>
<keyword evidence="7" id="KW-0460">Magnesium</keyword>
<evidence type="ECO:0000256" key="4">
    <source>
        <dbReference type="ARBA" id="ARBA00012458"/>
    </source>
</evidence>
<evidence type="ECO:0000256" key="6">
    <source>
        <dbReference type="ARBA" id="ARBA00022723"/>
    </source>
</evidence>
<dbReference type="InterPro" id="IPR006390">
    <property type="entry name" value="DHP_synth_dom"/>
</dbReference>
<dbReference type="InterPro" id="IPR000489">
    <property type="entry name" value="Pterin-binding_dom"/>
</dbReference>
<keyword evidence="5" id="KW-0808">Transferase</keyword>
<evidence type="ECO:0000256" key="1">
    <source>
        <dbReference type="ARBA" id="ARBA00000012"/>
    </source>
</evidence>
<organism evidence="10 11">
    <name type="scientific">Alistipes inops</name>
    <dbReference type="NCBI Taxonomy" id="1501391"/>
    <lineage>
        <taxon>Bacteria</taxon>
        <taxon>Pseudomonadati</taxon>
        <taxon>Bacteroidota</taxon>
        <taxon>Bacteroidia</taxon>
        <taxon>Bacteroidales</taxon>
        <taxon>Rikenellaceae</taxon>
        <taxon>Alistipes</taxon>
    </lineage>
</organism>
<evidence type="ECO:0000256" key="5">
    <source>
        <dbReference type="ARBA" id="ARBA00022679"/>
    </source>
</evidence>